<dbReference type="GO" id="GO:0005548">
    <property type="term" value="F:phospholipid transporter activity"/>
    <property type="evidence" value="ECO:0007669"/>
    <property type="project" value="TreeGrafter"/>
</dbReference>
<evidence type="ECO:0000256" key="1">
    <source>
        <dbReference type="SAM" id="Phobius"/>
    </source>
</evidence>
<gene>
    <name evidence="2" type="ORF">DPM19_08730</name>
</gene>
<dbReference type="Pfam" id="PF02405">
    <property type="entry name" value="MlaE"/>
    <property type="match status" value="1"/>
</dbReference>
<dbReference type="OrthoDB" id="5243306at2"/>
<dbReference type="PANTHER" id="PTHR30188">
    <property type="entry name" value="ABC TRANSPORTER PERMEASE PROTEIN-RELATED"/>
    <property type="match status" value="1"/>
</dbReference>
<keyword evidence="3" id="KW-1185">Reference proteome</keyword>
<feature type="transmembrane region" description="Helical" evidence="1">
    <location>
        <begin position="196"/>
        <end position="221"/>
    </location>
</feature>
<name>A0A365H9M3_9ACTN</name>
<protein>
    <submittedName>
        <fullName evidence="2">ABC transporter permease</fullName>
    </submittedName>
</protein>
<accession>A0A365H9M3</accession>
<feature type="transmembrane region" description="Helical" evidence="1">
    <location>
        <begin position="242"/>
        <end position="262"/>
    </location>
</feature>
<feature type="transmembrane region" description="Helical" evidence="1">
    <location>
        <begin position="151"/>
        <end position="176"/>
    </location>
</feature>
<dbReference type="Proteomes" id="UP000251891">
    <property type="component" value="Unassembled WGS sequence"/>
</dbReference>
<reference evidence="2 3" key="1">
    <citation type="submission" date="2018-06" db="EMBL/GenBank/DDBJ databases">
        <title>Actinomadura craniellae sp. nov. isolated from marine sponge Craniella sp.</title>
        <authorList>
            <person name="Li L."/>
            <person name="Xu Q.H."/>
            <person name="Lin H.W."/>
            <person name="Lu Y.H."/>
        </authorList>
    </citation>
    <scope>NUCLEOTIDE SEQUENCE [LARGE SCALE GENOMIC DNA]</scope>
    <source>
        <strain evidence="2 3">LHW63021</strain>
    </source>
</reference>
<keyword evidence="1" id="KW-0472">Membrane</keyword>
<dbReference type="PANTHER" id="PTHR30188:SF4">
    <property type="entry name" value="PROTEIN TRIGALACTOSYLDIACYLGLYCEROL 1, CHLOROPLASTIC"/>
    <property type="match status" value="1"/>
</dbReference>
<dbReference type="RefSeq" id="WP_111864566.1">
    <property type="nucleotide sequence ID" value="NZ_QLYX01000003.1"/>
</dbReference>
<keyword evidence="1" id="KW-0812">Transmembrane</keyword>
<comment type="caution">
    <text evidence="2">The sequence shown here is derived from an EMBL/GenBank/DDBJ whole genome shotgun (WGS) entry which is preliminary data.</text>
</comment>
<dbReference type="EMBL" id="QLYX01000003">
    <property type="protein sequence ID" value="RAY15840.1"/>
    <property type="molecule type" value="Genomic_DNA"/>
</dbReference>
<evidence type="ECO:0000313" key="3">
    <source>
        <dbReference type="Proteomes" id="UP000251891"/>
    </source>
</evidence>
<dbReference type="AlphaFoldDB" id="A0A365H9M3"/>
<sequence length="267" mass="28459">MVQTLSRTPDLLRQRVLRALDEAGILAVTFLEGMRRSWDVRTWWGEFIEQCWFIARVTALPVILIALPLGSTISLQVGDISRQIGAQSATGAAVITALVRDVAPLAAALLIAGAAGSAITADMGARHIRDELSAMEVMGINPVHRLVTPRLWAASTVAVLLCSLIIMSGVVGGYYFNVVQQGVSPGAYFDGATSLLQFSDFAVTLAKAWIFGFIAAAVACYKGMNCALGPIGVGRAVNQATVVTSILVFAANYVITVLYYVLVPPRF</sequence>
<proteinExistence type="predicted"/>
<dbReference type="GO" id="GO:0043190">
    <property type="term" value="C:ATP-binding cassette (ABC) transporter complex"/>
    <property type="evidence" value="ECO:0007669"/>
    <property type="project" value="InterPro"/>
</dbReference>
<dbReference type="InterPro" id="IPR030802">
    <property type="entry name" value="Permease_MalE"/>
</dbReference>
<keyword evidence="1" id="KW-1133">Transmembrane helix</keyword>
<evidence type="ECO:0000313" key="2">
    <source>
        <dbReference type="EMBL" id="RAY15840.1"/>
    </source>
</evidence>
<organism evidence="2 3">
    <name type="scientific">Actinomadura craniellae</name>
    <dbReference type="NCBI Taxonomy" id="2231787"/>
    <lineage>
        <taxon>Bacteria</taxon>
        <taxon>Bacillati</taxon>
        <taxon>Actinomycetota</taxon>
        <taxon>Actinomycetes</taxon>
        <taxon>Streptosporangiales</taxon>
        <taxon>Thermomonosporaceae</taxon>
        <taxon>Actinomadura</taxon>
    </lineage>
</organism>